<evidence type="ECO:0000313" key="1">
    <source>
        <dbReference type="EMBL" id="MDH0740148.1"/>
    </source>
</evidence>
<gene>
    <name evidence="1" type="ORF">N5D93_30410</name>
</gene>
<dbReference type="AlphaFoldDB" id="A0AA42LV14"/>
<dbReference type="RefSeq" id="WP_279997560.1">
    <property type="nucleotide sequence ID" value="NZ_JAOCDZ010000037.1"/>
</dbReference>
<sequence length="143" mass="15350">MGHAAPRTTKFLVELIGDLETVNGICSRCPEGISLEENFVGWEPTSNPLIQVFLVAHQGMEAETAALLLALALEDLPAIGGTSLWVWVTVGIDVKLTTIKDHFHRIAECTGVDIRYSTAPGPVIQVHTTNMTTLLKSAAAASR</sequence>
<reference evidence="1" key="1">
    <citation type="submission" date="2022-09" db="EMBL/GenBank/DDBJ databases">
        <title>Intensive care unit water sources are persistently colonized with multi-drug resistant bacteria and are the site of extensive horizontal gene transfer of antibiotic resistance genes.</title>
        <authorList>
            <person name="Diorio-Toth L."/>
        </authorList>
    </citation>
    <scope>NUCLEOTIDE SEQUENCE</scope>
    <source>
        <strain evidence="1">GD03843</strain>
    </source>
</reference>
<name>A0AA42LV14_9BURK</name>
<accession>A0AA42LV14</accession>
<dbReference type="Proteomes" id="UP001161094">
    <property type="component" value="Unassembled WGS sequence"/>
</dbReference>
<organism evidence="1 2">
    <name type="scientific">Achromobacter spanius</name>
    <dbReference type="NCBI Taxonomy" id="217203"/>
    <lineage>
        <taxon>Bacteria</taxon>
        <taxon>Pseudomonadati</taxon>
        <taxon>Pseudomonadota</taxon>
        <taxon>Betaproteobacteria</taxon>
        <taxon>Burkholderiales</taxon>
        <taxon>Alcaligenaceae</taxon>
        <taxon>Achromobacter</taxon>
    </lineage>
</organism>
<protein>
    <submittedName>
        <fullName evidence="1">Uncharacterized protein</fullName>
    </submittedName>
</protein>
<comment type="caution">
    <text evidence="1">The sequence shown here is derived from an EMBL/GenBank/DDBJ whole genome shotgun (WGS) entry which is preliminary data.</text>
</comment>
<proteinExistence type="predicted"/>
<evidence type="ECO:0000313" key="2">
    <source>
        <dbReference type="Proteomes" id="UP001161094"/>
    </source>
</evidence>
<dbReference type="EMBL" id="JAOCDZ010000037">
    <property type="protein sequence ID" value="MDH0740148.1"/>
    <property type="molecule type" value="Genomic_DNA"/>
</dbReference>